<feature type="compositionally biased region" description="Basic residues" evidence="6">
    <location>
        <begin position="423"/>
        <end position="432"/>
    </location>
</feature>
<dbReference type="SUPFAM" id="SSF47095">
    <property type="entry name" value="HMG-box"/>
    <property type="match status" value="1"/>
</dbReference>
<evidence type="ECO:0000256" key="4">
    <source>
        <dbReference type="ARBA" id="ARBA00022833"/>
    </source>
</evidence>
<dbReference type="Pfam" id="PF23011">
    <property type="entry name" value="PHD-1st_NSD"/>
    <property type="match status" value="1"/>
</dbReference>
<dbReference type="InterPro" id="IPR019786">
    <property type="entry name" value="Zinc_finger_PHD-type_CS"/>
</dbReference>
<sequence length="828" mass="92918">MGESTNSLDDSSPKTGKEIETKERPTRNSAKKENKVNNALPKTFTPKLKRKQIDSNTESPLTECDDKKNSDLSDISPVTKSRYGRTHKPKIPEDFLPTDKKVAAILGHSPHKSPGKNLNSPVISLSDVTKVTVKGRKLYDIFTKKDKCSNGISNLADNQEVKEKQMAEASDKIKTENSGKRTETVEVNGTVTQINVEHEECNESSLQKNENIPACDWVVGDLAWARVSGYPFWPCMIALDPEKGIFTKIITRGNISFLNLHVQFFGDHGRRSWLFSNCVIPFSGLKALNELSTKIQSEVKKRDKKLTSAFHVTPKAKVKWDIAVEEAEIALRKTREERIEYFAIHFPYESPKKNKKGENTISSPTGKQNQLKKDDGVTQKIFKGNMISLEITAHNMKSPVVSNDVLSDGDSSPRSKAASPQSAKKKYQRKRYNANNQNMRGDFKVYLKKYIDRVWEEHPELSKKAVEKYLAKEWLELDDQQKSKYNVHNSEDDNDSGEEEGEEEAEEEEVDTESNDSGKASSTETRETSPAPHSKMRKGGGLFRGTKQEKVCQICEKPGDTVKCKGLCGGSFHVNCVSKMAESETEENNETLIEQDESTDNHKKIKNSDEDEESGKDKIEDEEKFRCWDCRRGQNPPCFACDWGENQHEHCSISHCGRFYHPECLKLWPHACSNNGSSSRRQAAAAAARGGNGITTITCPQHVCHTCASDDPRNATTRYNHERLVRCIRCPTAYHTGNYCLPAGSEVLTGSQIICPKHYKPPTKKTHHVNAAWCFICAMGGSLICCDLCPTSFHAECLNISPPEGSFICEDCDTGRFPLYGEIVWVKL</sequence>
<dbReference type="CDD" id="cd15566">
    <property type="entry name" value="PHD3_NSD"/>
    <property type="match status" value="1"/>
</dbReference>
<gene>
    <name evidence="9" type="ORF">L9F63_003000</name>
</gene>
<dbReference type="Pfam" id="PF00628">
    <property type="entry name" value="PHD"/>
    <property type="match status" value="1"/>
</dbReference>
<dbReference type="GO" id="GO:0005634">
    <property type="term" value="C:nucleus"/>
    <property type="evidence" value="ECO:0007669"/>
    <property type="project" value="UniProtKB-ARBA"/>
</dbReference>
<feature type="region of interest" description="Disordered" evidence="6">
    <location>
        <begin position="483"/>
        <end position="542"/>
    </location>
</feature>
<dbReference type="EMBL" id="JASPKZ010007292">
    <property type="protein sequence ID" value="KAJ9585197.1"/>
    <property type="molecule type" value="Genomic_DNA"/>
</dbReference>
<dbReference type="PANTHER" id="PTHR46235:SF3">
    <property type="entry name" value="PHD FINGER-CONTAINING PROTEIN DDB_G0268158"/>
    <property type="match status" value="1"/>
</dbReference>
<feature type="non-terminal residue" evidence="9">
    <location>
        <position position="1"/>
    </location>
</feature>
<dbReference type="GO" id="GO:0008270">
    <property type="term" value="F:zinc ion binding"/>
    <property type="evidence" value="ECO:0007669"/>
    <property type="project" value="UniProtKB-KW"/>
</dbReference>
<evidence type="ECO:0000259" key="7">
    <source>
        <dbReference type="PROSITE" id="PS50016"/>
    </source>
</evidence>
<feature type="compositionally biased region" description="Acidic residues" evidence="6">
    <location>
        <begin position="584"/>
        <end position="598"/>
    </location>
</feature>
<feature type="domain" description="PWWP" evidence="8">
    <location>
        <begin position="219"/>
        <end position="284"/>
    </location>
</feature>
<dbReference type="InterPro" id="IPR001965">
    <property type="entry name" value="Znf_PHD"/>
</dbReference>
<keyword evidence="1" id="KW-0479">Metal-binding</keyword>
<dbReference type="Gene3D" id="3.30.40.10">
    <property type="entry name" value="Zinc/RING finger domain, C3HC4 (zinc finger)"/>
    <property type="match status" value="3"/>
</dbReference>
<organism evidence="9 10">
    <name type="scientific">Diploptera punctata</name>
    <name type="common">Pacific beetle cockroach</name>
    <dbReference type="NCBI Taxonomy" id="6984"/>
    <lineage>
        <taxon>Eukaryota</taxon>
        <taxon>Metazoa</taxon>
        <taxon>Ecdysozoa</taxon>
        <taxon>Arthropoda</taxon>
        <taxon>Hexapoda</taxon>
        <taxon>Insecta</taxon>
        <taxon>Pterygota</taxon>
        <taxon>Neoptera</taxon>
        <taxon>Polyneoptera</taxon>
        <taxon>Dictyoptera</taxon>
        <taxon>Blattodea</taxon>
        <taxon>Blaberoidea</taxon>
        <taxon>Blaberidae</taxon>
        <taxon>Diplopterinae</taxon>
        <taxon>Diploptera</taxon>
    </lineage>
</organism>
<reference evidence="9" key="1">
    <citation type="journal article" date="2023" name="IScience">
        <title>Live-bearing cockroach genome reveals convergent evolutionary mechanisms linked to viviparity in insects and beyond.</title>
        <authorList>
            <person name="Fouks B."/>
            <person name="Harrison M.C."/>
            <person name="Mikhailova A.A."/>
            <person name="Marchal E."/>
            <person name="English S."/>
            <person name="Carruthers M."/>
            <person name="Jennings E.C."/>
            <person name="Chiamaka E.L."/>
            <person name="Frigard R.A."/>
            <person name="Pippel M."/>
            <person name="Attardo G.M."/>
            <person name="Benoit J.B."/>
            <person name="Bornberg-Bauer E."/>
            <person name="Tobe S.S."/>
        </authorList>
    </citation>
    <scope>NUCLEOTIDE SEQUENCE</scope>
    <source>
        <strain evidence="9">Stay&amp;Tobe</strain>
    </source>
</reference>
<feature type="region of interest" description="Disordered" evidence="6">
    <location>
        <begin position="584"/>
        <end position="617"/>
    </location>
</feature>
<dbReference type="PROSITE" id="PS50812">
    <property type="entry name" value="PWWP"/>
    <property type="match status" value="1"/>
</dbReference>
<dbReference type="Pfam" id="PF00855">
    <property type="entry name" value="PWWP"/>
    <property type="match status" value="1"/>
</dbReference>
<feature type="region of interest" description="Disordered" evidence="6">
    <location>
        <begin position="1"/>
        <end position="94"/>
    </location>
</feature>
<feature type="compositionally biased region" description="Polar residues" evidence="6">
    <location>
        <begin position="359"/>
        <end position="369"/>
    </location>
</feature>
<dbReference type="InterPro" id="IPR019787">
    <property type="entry name" value="Znf_PHD-finger"/>
</dbReference>
<dbReference type="GO" id="GO:0006338">
    <property type="term" value="P:chromatin remodeling"/>
    <property type="evidence" value="ECO:0007669"/>
    <property type="project" value="UniProtKB-ARBA"/>
</dbReference>
<dbReference type="InterPro" id="IPR000313">
    <property type="entry name" value="PWWP_dom"/>
</dbReference>
<dbReference type="SUPFAM" id="SSF57903">
    <property type="entry name" value="FYVE/PHD zinc finger"/>
    <property type="match status" value="2"/>
</dbReference>
<feature type="region of interest" description="Disordered" evidence="6">
    <location>
        <begin position="402"/>
        <end position="436"/>
    </location>
</feature>
<protein>
    <recommendedName>
        <fullName evidence="11">Histone-lysine N-methyltransferase NSD2</fullName>
    </recommendedName>
</protein>
<feature type="compositionally biased region" description="Basic and acidic residues" evidence="6">
    <location>
        <begin position="599"/>
        <end position="608"/>
    </location>
</feature>
<feature type="compositionally biased region" description="Basic and acidic residues" evidence="6">
    <location>
        <begin position="11"/>
        <end position="35"/>
    </location>
</feature>
<dbReference type="InterPro" id="IPR011011">
    <property type="entry name" value="Znf_FYVE_PHD"/>
</dbReference>
<dbReference type="InterPro" id="IPR055198">
    <property type="entry name" value="NSD_PHD"/>
</dbReference>
<dbReference type="AlphaFoldDB" id="A0AAD7ZS87"/>
<dbReference type="SMART" id="SM00293">
    <property type="entry name" value="PWWP"/>
    <property type="match status" value="1"/>
</dbReference>
<dbReference type="Proteomes" id="UP001233999">
    <property type="component" value="Unassembled WGS sequence"/>
</dbReference>
<evidence type="ECO:0000256" key="1">
    <source>
        <dbReference type="ARBA" id="ARBA00022723"/>
    </source>
</evidence>
<evidence type="ECO:0000256" key="6">
    <source>
        <dbReference type="SAM" id="MobiDB-lite"/>
    </source>
</evidence>
<dbReference type="PROSITE" id="PS50016">
    <property type="entry name" value="ZF_PHD_2"/>
    <property type="match status" value="1"/>
</dbReference>
<feature type="compositionally biased region" description="Low complexity" evidence="6">
    <location>
        <begin position="412"/>
        <end position="422"/>
    </location>
</feature>
<keyword evidence="10" id="KW-1185">Reference proteome</keyword>
<feature type="compositionally biased region" description="Polar residues" evidence="6">
    <location>
        <begin position="1"/>
        <end position="10"/>
    </location>
</feature>
<comment type="caution">
    <text evidence="9">The sequence shown here is derived from an EMBL/GenBank/DDBJ whole genome shotgun (WGS) entry which is preliminary data.</text>
</comment>
<keyword evidence="2" id="KW-0677">Repeat</keyword>
<evidence type="ECO:0000259" key="8">
    <source>
        <dbReference type="PROSITE" id="PS50812"/>
    </source>
</evidence>
<dbReference type="InterPro" id="IPR036910">
    <property type="entry name" value="HMG_box_dom_sf"/>
</dbReference>
<proteinExistence type="predicted"/>
<dbReference type="PANTHER" id="PTHR46235">
    <property type="entry name" value="PHD FINGER-CONTAINING PROTEIN DDB_G0268158"/>
    <property type="match status" value="1"/>
</dbReference>
<dbReference type="CDD" id="cd20144">
    <property type="entry name" value="PWWP_NSD_rpt1"/>
    <property type="match status" value="1"/>
</dbReference>
<dbReference type="CDD" id="cd15567">
    <property type="entry name" value="PHD4_NSD"/>
    <property type="match status" value="1"/>
</dbReference>
<feature type="region of interest" description="Disordered" evidence="6">
    <location>
        <begin position="353"/>
        <end position="375"/>
    </location>
</feature>
<evidence type="ECO:0000256" key="5">
    <source>
        <dbReference type="PROSITE-ProRule" id="PRU00146"/>
    </source>
</evidence>
<keyword evidence="3 5" id="KW-0863">Zinc-finger</keyword>
<dbReference type="Gene3D" id="1.10.30.10">
    <property type="entry name" value="High mobility group box domain"/>
    <property type="match status" value="1"/>
</dbReference>
<feature type="domain" description="PHD-type" evidence="7">
    <location>
        <begin position="771"/>
        <end position="815"/>
    </location>
</feature>
<accession>A0AAD7ZS87</accession>
<evidence type="ECO:0000256" key="2">
    <source>
        <dbReference type="ARBA" id="ARBA00022737"/>
    </source>
</evidence>
<dbReference type="PROSITE" id="PS01359">
    <property type="entry name" value="ZF_PHD_1"/>
    <property type="match status" value="1"/>
</dbReference>
<dbReference type="InterPro" id="IPR059153">
    <property type="entry name" value="NSD_PHD-1st"/>
</dbReference>
<evidence type="ECO:0000256" key="3">
    <source>
        <dbReference type="ARBA" id="ARBA00022771"/>
    </source>
</evidence>
<reference evidence="9" key="2">
    <citation type="submission" date="2023-05" db="EMBL/GenBank/DDBJ databases">
        <authorList>
            <person name="Fouks B."/>
        </authorList>
    </citation>
    <scope>NUCLEOTIDE SEQUENCE</scope>
    <source>
        <strain evidence="9">Stay&amp;Tobe</strain>
        <tissue evidence="9">Testes</tissue>
    </source>
</reference>
<dbReference type="SMART" id="SM00249">
    <property type="entry name" value="PHD"/>
    <property type="match status" value="3"/>
</dbReference>
<evidence type="ECO:0000313" key="9">
    <source>
        <dbReference type="EMBL" id="KAJ9585197.1"/>
    </source>
</evidence>
<dbReference type="Pfam" id="PF23004">
    <property type="entry name" value="PHDvar_NSD"/>
    <property type="match status" value="1"/>
</dbReference>
<name>A0AAD7ZS87_DIPPU</name>
<evidence type="ECO:0000313" key="10">
    <source>
        <dbReference type="Proteomes" id="UP001233999"/>
    </source>
</evidence>
<evidence type="ECO:0008006" key="11">
    <source>
        <dbReference type="Google" id="ProtNLM"/>
    </source>
</evidence>
<dbReference type="SUPFAM" id="SSF63748">
    <property type="entry name" value="Tudor/PWWP/MBT"/>
    <property type="match status" value="1"/>
</dbReference>
<dbReference type="Gene3D" id="2.30.30.140">
    <property type="match status" value="1"/>
</dbReference>
<feature type="compositionally biased region" description="Acidic residues" evidence="6">
    <location>
        <begin position="492"/>
        <end position="514"/>
    </location>
</feature>
<keyword evidence="4" id="KW-0862">Zinc</keyword>
<dbReference type="InterPro" id="IPR013083">
    <property type="entry name" value="Znf_RING/FYVE/PHD"/>
</dbReference>
<dbReference type="InterPro" id="IPR055197">
    <property type="entry name" value="PHDvar_NSD"/>
</dbReference>
<dbReference type="Pfam" id="PF22908">
    <property type="entry name" value="PHD_NSD"/>
    <property type="match status" value="1"/>
</dbReference>